<reference evidence="3 4" key="1">
    <citation type="submission" date="2017-03" db="EMBL/GenBank/DDBJ databases">
        <authorList>
            <person name="Afonso C.L."/>
            <person name="Miller P.J."/>
            <person name="Scott M.A."/>
            <person name="Spackman E."/>
            <person name="Goraichik I."/>
            <person name="Dimitrov K.M."/>
            <person name="Suarez D.L."/>
            <person name="Swayne D.E."/>
        </authorList>
    </citation>
    <scope>NUCLEOTIDE SEQUENCE [LARGE SCALE GENOMIC DNA]</scope>
    <source>
        <strain evidence="3">SB41UT1</strain>
    </source>
</reference>
<keyword evidence="2" id="KW-0472">Membrane</keyword>
<feature type="transmembrane region" description="Helical" evidence="2">
    <location>
        <begin position="224"/>
        <end position="245"/>
    </location>
</feature>
<feature type="region of interest" description="Disordered" evidence="1">
    <location>
        <begin position="1"/>
        <end position="82"/>
    </location>
</feature>
<evidence type="ECO:0000313" key="3">
    <source>
        <dbReference type="EMBL" id="SMA50545.1"/>
    </source>
</evidence>
<feature type="transmembrane region" description="Helical" evidence="2">
    <location>
        <begin position="429"/>
        <end position="448"/>
    </location>
</feature>
<feature type="transmembrane region" description="Helical" evidence="2">
    <location>
        <begin position="510"/>
        <end position="530"/>
    </location>
</feature>
<name>A0A1X7AQN2_9GAMM</name>
<dbReference type="AlphaFoldDB" id="A0A1X7AQN2"/>
<dbReference type="RefSeq" id="WP_133060617.1">
    <property type="nucleotide sequence ID" value="NZ_CBCSCN010000016.1"/>
</dbReference>
<proteinExistence type="predicted"/>
<gene>
    <name evidence="3" type="ORF">EHSB41UT_04356</name>
</gene>
<feature type="transmembrane region" description="Helical" evidence="2">
    <location>
        <begin position="190"/>
        <end position="212"/>
    </location>
</feature>
<keyword evidence="2" id="KW-1133">Transmembrane helix</keyword>
<evidence type="ECO:0000256" key="1">
    <source>
        <dbReference type="SAM" id="MobiDB-lite"/>
    </source>
</evidence>
<evidence type="ECO:0000256" key="2">
    <source>
        <dbReference type="SAM" id="Phobius"/>
    </source>
</evidence>
<feature type="transmembrane region" description="Helical" evidence="2">
    <location>
        <begin position="389"/>
        <end position="409"/>
    </location>
</feature>
<feature type="compositionally biased region" description="Low complexity" evidence="1">
    <location>
        <begin position="25"/>
        <end position="48"/>
    </location>
</feature>
<feature type="transmembrane region" description="Helical" evidence="2">
    <location>
        <begin position="251"/>
        <end position="275"/>
    </location>
</feature>
<protein>
    <submittedName>
        <fullName evidence="3">Uncharacterized protein</fullName>
    </submittedName>
</protein>
<organism evidence="3 4">
    <name type="scientific">Parendozoicomonas haliclonae</name>
    <dbReference type="NCBI Taxonomy" id="1960125"/>
    <lineage>
        <taxon>Bacteria</taxon>
        <taxon>Pseudomonadati</taxon>
        <taxon>Pseudomonadota</taxon>
        <taxon>Gammaproteobacteria</taxon>
        <taxon>Oceanospirillales</taxon>
        <taxon>Endozoicomonadaceae</taxon>
        <taxon>Parendozoicomonas</taxon>
    </lineage>
</organism>
<sequence length="617" mass="66346">MNTESRLISDMAASPLINNGGGGMSSASSSPSGEREGVSPVSSSSRQSPEPDRHQANGPANESLMERSVELSSTGSPSLIPETPEARTARFFEGLNAGLKYQFERQGLKEKHLTPLIRELGVEADDEAIWSALDKVHQEMVNEPKDEQLNHHRVHRGVLGAIALFGNGSNRWFGLAGLAAFLPIPPFAKMPLSIAITGLAYISDGLQGAFGVNRLRLEGPGTHPGFYASGILAFCSTSAIAGMAYRGMIQPLGYTGALVVGAMKLVGSFPFYHILANRSTYGWMGMDQAKEERVERSVHLLKEALEQLGKDVSLADEGAESRKLAYRKVLKLEPDSETRFQKLLRWTCLAAPGDKAKNTIREIRQAGLNDKGIRQLASDARLSRSQWSWPWLTASFVGLAVLTGISSWGEAATVINPLIAFTSVGASPLAVAGIYIGWQVIFAAFMAGRSLGQAALVKDNLKVFGDSLKKLGRKMQQGPRAVMRDMRSYCEALWQCGSVQQLLKSGCRKTVMLVGVLSSICYALSFAGAINSNAGEDIVLERAHVAGLLLTLAGSLTMLVATARMGHELQVIVDAVAAAAVKLARKGQKMVRPVQASYSLPVQVADDDEKMPLVVVN</sequence>
<keyword evidence="4" id="KW-1185">Reference proteome</keyword>
<accession>A0A1X7AQN2</accession>
<keyword evidence="2" id="KW-0812">Transmembrane</keyword>
<dbReference type="EMBL" id="FWPT01000013">
    <property type="protein sequence ID" value="SMA50545.1"/>
    <property type="molecule type" value="Genomic_DNA"/>
</dbReference>
<evidence type="ECO:0000313" key="4">
    <source>
        <dbReference type="Proteomes" id="UP000196573"/>
    </source>
</evidence>
<dbReference type="Proteomes" id="UP000196573">
    <property type="component" value="Unassembled WGS sequence"/>
</dbReference>
<feature type="transmembrane region" description="Helical" evidence="2">
    <location>
        <begin position="542"/>
        <end position="561"/>
    </location>
</feature>
<feature type="transmembrane region" description="Helical" evidence="2">
    <location>
        <begin position="158"/>
        <end position="184"/>
    </location>
</feature>